<dbReference type="PRINTS" id="PR00340">
    <property type="entry name" value="PIIGLNB"/>
</dbReference>
<evidence type="ECO:0000313" key="2">
    <source>
        <dbReference type="Proteomes" id="UP000295063"/>
    </source>
</evidence>
<dbReference type="Pfam" id="PF00543">
    <property type="entry name" value="P-II"/>
    <property type="match status" value="1"/>
</dbReference>
<dbReference type="Gene3D" id="3.30.70.120">
    <property type="match status" value="1"/>
</dbReference>
<protein>
    <submittedName>
        <fullName evidence="1">Nitrogen regulatory protein P-II family</fullName>
    </submittedName>
</protein>
<dbReference type="AlphaFoldDB" id="A0A4R1Q894"/>
<comment type="caution">
    <text evidence="1">The sequence shown here is derived from an EMBL/GenBank/DDBJ whole genome shotgun (WGS) entry which is preliminary data.</text>
</comment>
<dbReference type="PROSITE" id="PS51343">
    <property type="entry name" value="PII_GLNB_DOM"/>
    <property type="match status" value="1"/>
</dbReference>
<dbReference type="Proteomes" id="UP000295063">
    <property type="component" value="Unassembled WGS sequence"/>
</dbReference>
<dbReference type="InterPro" id="IPR015867">
    <property type="entry name" value="N-reg_PII/ATP_PRibTrfase_C"/>
</dbReference>
<dbReference type="RefSeq" id="WP_132078861.1">
    <property type="nucleotide sequence ID" value="NZ_DAIMLW010000011.1"/>
</dbReference>
<dbReference type="EMBL" id="SLUI01000005">
    <property type="protein sequence ID" value="TCL37773.1"/>
    <property type="molecule type" value="Genomic_DNA"/>
</dbReference>
<reference evidence="1 2" key="1">
    <citation type="submission" date="2019-03" db="EMBL/GenBank/DDBJ databases">
        <title>Genomic Encyclopedia of Type Strains, Phase IV (KMG-IV): sequencing the most valuable type-strain genomes for metagenomic binning, comparative biology and taxonomic classification.</title>
        <authorList>
            <person name="Goeker M."/>
        </authorList>
    </citation>
    <scope>NUCLEOTIDE SEQUENCE [LARGE SCALE GENOMIC DNA]</scope>
    <source>
        <strain evidence="1 2">DSM 15969</strain>
    </source>
</reference>
<dbReference type="GO" id="GO:0005829">
    <property type="term" value="C:cytosol"/>
    <property type="evidence" value="ECO:0007669"/>
    <property type="project" value="TreeGrafter"/>
</dbReference>
<name>A0A4R1Q894_9FIRM</name>
<dbReference type="GO" id="GO:0005524">
    <property type="term" value="F:ATP binding"/>
    <property type="evidence" value="ECO:0007669"/>
    <property type="project" value="TreeGrafter"/>
</dbReference>
<dbReference type="InterPro" id="IPR011322">
    <property type="entry name" value="N-reg_PII-like_a/b"/>
</dbReference>
<gene>
    <name evidence="1" type="ORF">EV210_105209</name>
</gene>
<organism evidence="1 2">
    <name type="scientific">Anaerospora hongkongensis</name>
    <dbReference type="NCBI Taxonomy" id="244830"/>
    <lineage>
        <taxon>Bacteria</taxon>
        <taxon>Bacillati</taxon>
        <taxon>Bacillota</taxon>
        <taxon>Negativicutes</taxon>
        <taxon>Selenomonadales</taxon>
        <taxon>Sporomusaceae</taxon>
        <taxon>Anaerospora</taxon>
    </lineage>
</organism>
<accession>A0A4R1Q894</accession>
<evidence type="ECO:0000313" key="1">
    <source>
        <dbReference type="EMBL" id="TCL37773.1"/>
    </source>
</evidence>
<dbReference type="GO" id="GO:0006808">
    <property type="term" value="P:regulation of nitrogen utilization"/>
    <property type="evidence" value="ECO:0007669"/>
    <property type="project" value="InterPro"/>
</dbReference>
<proteinExistence type="predicted"/>
<dbReference type="InterPro" id="IPR002187">
    <property type="entry name" value="N-reg_PII"/>
</dbReference>
<dbReference type="SUPFAM" id="SSF54913">
    <property type="entry name" value="GlnB-like"/>
    <property type="match status" value="1"/>
</dbReference>
<dbReference type="SMART" id="SM00938">
    <property type="entry name" value="P-II"/>
    <property type="match status" value="1"/>
</dbReference>
<dbReference type="OrthoDB" id="9802729at2"/>
<dbReference type="PANTHER" id="PTHR30115">
    <property type="entry name" value="NITROGEN REGULATORY PROTEIN P-II"/>
    <property type="match status" value="1"/>
</dbReference>
<sequence>MKEVVAIIRMNKVNATKKALVEVGYPGFTTFKVMGRGKLVTDAALVEDRKSKLLAMSDPEDPEVVELVTGFLDGTRLFPRRLFTVLVHDADVPAVVASLIKANKTEYNVGDGKIFVLPLYEAVRVRTGERGDEAL</sequence>
<keyword evidence="2" id="KW-1185">Reference proteome</keyword>
<dbReference type="GO" id="GO:0030234">
    <property type="term" value="F:enzyme regulator activity"/>
    <property type="evidence" value="ECO:0007669"/>
    <property type="project" value="InterPro"/>
</dbReference>
<dbReference type="PANTHER" id="PTHR30115:SF11">
    <property type="entry name" value="NITROGEN REGULATORY PROTEIN P-II HOMOLOG"/>
    <property type="match status" value="1"/>
</dbReference>